<organism evidence="1">
    <name type="scientific">Firmicutes phage HS19</name>
    <dbReference type="NCBI Taxonomy" id="3056397"/>
    <lineage>
        <taxon>Viruses</taxon>
    </lineage>
</organism>
<evidence type="ECO:0000313" key="1">
    <source>
        <dbReference type="EMBL" id="WLJ26330.1"/>
    </source>
</evidence>
<proteinExistence type="predicted"/>
<reference evidence="1" key="1">
    <citation type="submission" date="2023-04" db="EMBL/GenBank/DDBJ databases">
        <title>The human skin virome in hidradenitis suppurativa patients.</title>
        <authorList>
            <person name="Jansen D."/>
        </authorList>
    </citation>
    <scope>NUCLEOTIDE SEQUENCE</scope>
    <source>
        <strain evidence="1">VC4_HSPhageD</strain>
    </source>
</reference>
<name>A0AA49X4J0_9VIRU</name>
<dbReference type="EMBL" id="OQ890325">
    <property type="protein sequence ID" value="WLJ26330.1"/>
    <property type="molecule type" value="Genomic_DNA"/>
</dbReference>
<sequence length="47" mass="5752">MRKDYKERRYLFNQAISATLDVSDKRDEKIMNRSELFKKMAKRGVKR</sequence>
<protein>
    <submittedName>
        <fullName evidence="1">Uncharacterized protein</fullName>
    </submittedName>
</protein>
<accession>A0AA49X4J0</accession>